<dbReference type="AlphaFoldDB" id="R4XEA6"/>
<dbReference type="VEuPathDB" id="FungiDB:TAPDE_004548"/>
<feature type="compositionally biased region" description="Low complexity" evidence="2">
    <location>
        <begin position="9"/>
        <end position="32"/>
    </location>
</feature>
<dbReference type="PANTHER" id="PTHR11960:SF18">
    <property type="entry name" value="EUKARYOTIC TRANSLATION INITIATION FACTOR 4E HOMOLOGOUS PROTEIN, ISOFORM B"/>
    <property type="match status" value="1"/>
</dbReference>
<dbReference type="OrthoDB" id="590761at2759"/>
<dbReference type="InterPro" id="IPR001040">
    <property type="entry name" value="TIF_eIF_4E"/>
</dbReference>
<keyword evidence="1" id="KW-0694">RNA-binding</keyword>
<evidence type="ECO:0000256" key="1">
    <source>
        <dbReference type="RuleBase" id="RU004374"/>
    </source>
</evidence>
<feature type="compositionally biased region" description="Polar residues" evidence="2">
    <location>
        <begin position="33"/>
        <end position="55"/>
    </location>
</feature>
<dbReference type="GO" id="GO:0003743">
    <property type="term" value="F:translation initiation factor activity"/>
    <property type="evidence" value="ECO:0007669"/>
    <property type="project" value="UniProtKB-KW"/>
</dbReference>
<dbReference type="GO" id="GO:0016281">
    <property type="term" value="C:eukaryotic translation initiation factor 4F complex"/>
    <property type="evidence" value="ECO:0007669"/>
    <property type="project" value="TreeGrafter"/>
</dbReference>
<evidence type="ECO:0000313" key="4">
    <source>
        <dbReference type="Proteomes" id="UP000013776"/>
    </source>
</evidence>
<feature type="region of interest" description="Disordered" evidence="2">
    <location>
        <begin position="1"/>
        <end position="55"/>
    </location>
</feature>
<comment type="similarity">
    <text evidence="1">Belongs to the eukaryotic initiation factor 4E family.</text>
</comment>
<dbReference type="Gene3D" id="3.30.760.10">
    <property type="entry name" value="RNA Cap, Translation Initiation Factor Eif4e"/>
    <property type="match status" value="1"/>
</dbReference>
<dbReference type="EMBL" id="CAHR02000207">
    <property type="protein sequence ID" value="CCG84152.1"/>
    <property type="molecule type" value="Genomic_DNA"/>
</dbReference>
<proteinExistence type="inferred from homology"/>
<keyword evidence="1" id="KW-0648">Protein biosynthesis</keyword>
<accession>R4XEA6</accession>
<organism evidence="3 4">
    <name type="scientific">Taphrina deformans (strain PYCC 5710 / ATCC 11124 / CBS 356.35 / IMI 108563 / JCM 9778 / NBRC 8474)</name>
    <name type="common">Peach leaf curl fungus</name>
    <name type="synonym">Lalaria deformans</name>
    <dbReference type="NCBI Taxonomy" id="1097556"/>
    <lineage>
        <taxon>Eukaryota</taxon>
        <taxon>Fungi</taxon>
        <taxon>Dikarya</taxon>
        <taxon>Ascomycota</taxon>
        <taxon>Taphrinomycotina</taxon>
        <taxon>Taphrinomycetes</taxon>
        <taxon>Taphrinales</taxon>
        <taxon>Taphrinaceae</taxon>
        <taxon>Taphrina</taxon>
    </lineage>
</organism>
<dbReference type="STRING" id="1097556.R4XEA6"/>
<sequence length="227" mass="25285">MSSGAWGKSSAPPRTAQPTAPQQPTAPASSGSLSKIRQLQRPASISNASPLQSPSQTENLHLLRTTWVIFFLHRPPGQKIRDFDTAMKRIGAFSSLEDFWGIYMHLRPINELPVVSDYHIFRAGVKPTYEDPANVNGGKWQIRFKKGLSARMWETLVLAIVGDQFSEIGDELCGAVMSSRSQEDVLSVWNRTATNGSSNLKIRNMIRSVLSLNMDVNMEYISHVSRI</sequence>
<dbReference type="SUPFAM" id="SSF55418">
    <property type="entry name" value="eIF4e-like"/>
    <property type="match status" value="1"/>
</dbReference>
<dbReference type="eggNOG" id="KOG1669">
    <property type="taxonomic scope" value="Eukaryota"/>
</dbReference>
<evidence type="ECO:0000256" key="2">
    <source>
        <dbReference type="SAM" id="MobiDB-lite"/>
    </source>
</evidence>
<keyword evidence="4" id="KW-1185">Reference proteome</keyword>
<dbReference type="InterPro" id="IPR023398">
    <property type="entry name" value="TIF_eIF4e-like"/>
</dbReference>
<dbReference type="GO" id="GO:0000340">
    <property type="term" value="F:RNA 7-methylguanosine cap binding"/>
    <property type="evidence" value="ECO:0007669"/>
    <property type="project" value="TreeGrafter"/>
</dbReference>
<comment type="caution">
    <text evidence="3">The sequence shown here is derived from an EMBL/GenBank/DDBJ whole genome shotgun (WGS) entry which is preliminary data.</text>
</comment>
<evidence type="ECO:0000313" key="3">
    <source>
        <dbReference type="EMBL" id="CCG84152.1"/>
    </source>
</evidence>
<keyword evidence="1" id="KW-0396">Initiation factor</keyword>
<dbReference type="Pfam" id="PF01652">
    <property type="entry name" value="IF4E"/>
    <property type="match status" value="1"/>
</dbReference>
<protein>
    <submittedName>
        <fullName evidence="3">Uncharacterized protein</fullName>
    </submittedName>
</protein>
<gene>
    <name evidence="3" type="ORF">TAPDE_004548</name>
</gene>
<dbReference type="PANTHER" id="PTHR11960">
    <property type="entry name" value="EUKARYOTIC TRANSLATION INITIATION FACTOR 4E RELATED"/>
    <property type="match status" value="1"/>
</dbReference>
<name>R4XEA6_TAPDE</name>
<dbReference type="Proteomes" id="UP000013776">
    <property type="component" value="Unassembled WGS sequence"/>
</dbReference>
<reference evidence="3 4" key="1">
    <citation type="journal article" date="2013" name="MBio">
        <title>Genome sequencing of the plant pathogen Taphrina deformans, the causal agent of peach leaf curl.</title>
        <authorList>
            <person name="Cisse O.H."/>
            <person name="Almeida J.M.G.C.F."/>
            <person name="Fonseca A."/>
            <person name="Kumar A.A."/>
            <person name="Salojaervi J."/>
            <person name="Overmyer K."/>
            <person name="Hauser P.M."/>
            <person name="Pagni M."/>
        </authorList>
    </citation>
    <scope>NUCLEOTIDE SEQUENCE [LARGE SCALE GENOMIC DNA]</scope>
    <source>
        <strain evidence="4">PYCC 5710 / ATCC 11124 / CBS 356.35 / IMI 108563 / JCM 9778 / NBRC 8474</strain>
    </source>
</reference>